<dbReference type="AlphaFoldDB" id="A6DPL6"/>
<feature type="chain" id="PRO_5002691320" evidence="2">
    <location>
        <begin position="20"/>
        <end position="383"/>
    </location>
</feature>
<name>A6DPL6_9BACT</name>
<feature type="signal peptide" evidence="2">
    <location>
        <begin position="1"/>
        <end position="19"/>
    </location>
</feature>
<evidence type="ECO:0000256" key="2">
    <source>
        <dbReference type="SAM" id="SignalP"/>
    </source>
</evidence>
<evidence type="ECO:0000313" key="3">
    <source>
        <dbReference type="EMBL" id="EDM26512.1"/>
    </source>
</evidence>
<proteinExistence type="predicted"/>
<feature type="region of interest" description="Disordered" evidence="1">
    <location>
        <begin position="358"/>
        <end position="383"/>
    </location>
</feature>
<reference evidence="3 4" key="1">
    <citation type="journal article" date="2010" name="J. Bacteriol.">
        <title>Genome sequence of Lentisphaera araneosa HTCC2155T, the type species of the order Lentisphaerales in the phylum Lentisphaerae.</title>
        <authorList>
            <person name="Thrash J.C."/>
            <person name="Cho J.C."/>
            <person name="Vergin K.L."/>
            <person name="Morris R.M."/>
            <person name="Giovannoni S.J."/>
        </authorList>
    </citation>
    <scope>NUCLEOTIDE SEQUENCE [LARGE SCALE GENOMIC DNA]</scope>
    <source>
        <strain evidence="3 4">HTCC2155</strain>
    </source>
</reference>
<feature type="compositionally biased region" description="Basic and acidic residues" evidence="1">
    <location>
        <begin position="374"/>
        <end position="383"/>
    </location>
</feature>
<dbReference type="InterPro" id="IPR046715">
    <property type="entry name" value="DUF6607"/>
</dbReference>
<dbReference type="eggNOG" id="ENOG502Z873">
    <property type="taxonomic scope" value="Bacteria"/>
</dbReference>
<dbReference type="Pfam" id="PF20311">
    <property type="entry name" value="DUF6607"/>
    <property type="match status" value="1"/>
</dbReference>
<comment type="caution">
    <text evidence="3">The sequence shown here is derived from an EMBL/GenBank/DDBJ whole genome shotgun (WGS) entry which is preliminary data.</text>
</comment>
<dbReference type="EMBL" id="ABCK01000016">
    <property type="protein sequence ID" value="EDM26512.1"/>
    <property type="molecule type" value="Genomic_DNA"/>
</dbReference>
<dbReference type="Proteomes" id="UP000004947">
    <property type="component" value="Unassembled WGS sequence"/>
</dbReference>
<dbReference type="RefSeq" id="WP_007279798.1">
    <property type="nucleotide sequence ID" value="NZ_ABCK01000016.1"/>
</dbReference>
<gene>
    <name evidence="3" type="ORF">LNTAR_06039</name>
</gene>
<evidence type="ECO:0000256" key="1">
    <source>
        <dbReference type="SAM" id="MobiDB-lite"/>
    </source>
</evidence>
<evidence type="ECO:0000313" key="4">
    <source>
        <dbReference type="Proteomes" id="UP000004947"/>
    </source>
</evidence>
<organism evidence="3 4">
    <name type="scientific">Lentisphaera araneosa HTCC2155</name>
    <dbReference type="NCBI Taxonomy" id="313628"/>
    <lineage>
        <taxon>Bacteria</taxon>
        <taxon>Pseudomonadati</taxon>
        <taxon>Lentisphaerota</taxon>
        <taxon>Lentisphaeria</taxon>
        <taxon>Lentisphaerales</taxon>
        <taxon>Lentisphaeraceae</taxon>
        <taxon>Lentisphaera</taxon>
    </lineage>
</organism>
<keyword evidence="4" id="KW-1185">Reference proteome</keyword>
<dbReference type="STRING" id="313628.LNTAR_06039"/>
<dbReference type="PROSITE" id="PS51257">
    <property type="entry name" value="PROKAR_LIPOPROTEIN"/>
    <property type="match status" value="1"/>
</dbReference>
<sequence length="383" mass="44518">MFRVAFVCLSLFLFASCSSSEKGESEAVKEKQDFVGPSQVFGWPFLEPSTMKSQGGMTTGSPVSLDHDESVWKSLQEEGISKFERDRRAILAMAGDYRVSFQFLETAGYTVKFHPARPYFSWGTEAIRVIKDDGKEISLQHTLCMWFKGENGELQGPMVMKHWRQDWKYEDTFSWDYLADNKWQKQTHSAEQIAGSWSQKVFQVDDSPRYFTAGKWVHNQGVSTWRSDVHRRPLPRREFAVRSDYNILQGIHDITITPNGWVHFQNNNKVNRVGDDYTQLSQETGINRYERISEPELTSADEYWEKTSAYWAEVRKVWEEKLSQRSQLKIKSKHEGKKLYMHHFSYAGAIKAGEYDSQAGKKHARETIESFLEDTDKNQKSSY</sequence>
<keyword evidence="2" id="KW-0732">Signal</keyword>
<accession>A6DPL6</accession>
<protein>
    <submittedName>
        <fullName evidence="3">Uncharacterized protein</fullName>
    </submittedName>
</protein>
<dbReference type="OrthoDB" id="8564954at2"/>